<dbReference type="GO" id="GO:0008137">
    <property type="term" value="F:NADH dehydrogenase (ubiquinone) activity"/>
    <property type="evidence" value="ECO:0007669"/>
    <property type="project" value="UniProtKB-EC"/>
</dbReference>
<dbReference type="InterPro" id="IPR001516">
    <property type="entry name" value="Proton_antipo_N"/>
</dbReference>
<dbReference type="Pfam" id="PF00662">
    <property type="entry name" value="Proton_antipo_N"/>
    <property type="match status" value="1"/>
</dbReference>
<evidence type="ECO:0000259" key="20">
    <source>
        <dbReference type="Pfam" id="PF06455"/>
    </source>
</evidence>
<comment type="subcellular location">
    <subcellularLocation>
        <location evidence="2">Mitochondrion inner membrane</location>
        <topology evidence="2">Multi-pass membrane protein</topology>
    </subcellularLocation>
</comment>
<dbReference type="InterPro" id="IPR001750">
    <property type="entry name" value="ND/Mrp_TM"/>
</dbReference>
<evidence type="ECO:0000256" key="6">
    <source>
        <dbReference type="ARBA" id="ARBA00022660"/>
    </source>
</evidence>
<organism evidence="21">
    <name type="scientific">Platycnemis phyllopoda</name>
    <dbReference type="NCBI Taxonomy" id="410882"/>
    <lineage>
        <taxon>Eukaryota</taxon>
        <taxon>Metazoa</taxon>
        <taxon>Ecdysozoa</taxon>
        <taxon>Arthropoda</taxon>
        <taxon>Hexapoda</taxon>
        <taxon>Insecta</taxon>
        <taxon>Pterygota</taxon>
        <taxon>Palaeoptera</taxon>
        <taxon>Odonata</taxon>
        <taxon>Zygoptera</taxon>
        <taxon>Platycnemididae</taxon>
        <taxon>Platycnemis</taxon>
    </lineage>
</organism>
<keyword evidence="5 17" id="KW-0813">Transport</keyword>
<evidence type="ECO:0000259" key="19">
    <source>
        <dbReference type="Pfam" id="PF00662"/>
    </source>
</evidence>
<evidence type="ECO:0000256" key="3">
    <source>
        <dbReference type="ARBA" id="ARBA00012944"/>
    </source>
</evidence>
<feature type="domain" description="NADH:quinone oxidoreductase/Mrp antiporter transmembrane" evidence="18">
    <location>
        <begin position="100"/>
        <end position="381"/>
    </location>
</feature>
<dbReference type="PANTHER" id="PTHR42829:SF2">
    <property type="entry name" value="NADH-UBIQUINONE OXIDOREDUCTASE CHAIN 5"/>
    <property type="match status" value="1"/>
</dbReference>
<dbReference type="GO" id="GO:0042773">
    <property type="term" value="P:ATP synthesis coupled electron transport"/>
    <property type="evidence" value="ECO:0007669"/>
    <property type="project" value="InterPro"/>
</dbReference>
<comment type="function">
    <text evidence="17">Core subunit of the mitochondrial membrane respiratory chain NADH dehydrogenase (Complex I) which catalyzes electron transfer from NADH through the respiratory chain, using ubiquinone as an electron acceptor. Essential for the catalytic activity and assembly of complex I.</text>
</comment>
<dbReference type="EMBL" id="MK951661">
    <property type="protein sequence ID" value="QHZ87425.1"/>
    <property type="molecule type" value="Genomic_DNA"/>
</dbReference>
<evidence type="ECO:0000256" key="8">
    <source>
        <dbReference type="ARBA" id="ARBA00022792"/>
    </source>
</evidence>
<evidence type="ECO:0000256" key="13">
    <source>
        <dbReference type="ARBA" id="ARBA00023075"/>
    </source>
</evidence>
<dbReference type="PANTHER" id="PTHR42829">
    <property type="entry name" value="NADH-UBIQUINONE OXIDOREDUCTASE CHAIN 5"/>
    <property type="match status" value="1"/>
</dbReference>
<feature type="transmembrane region" description="Helical" evidence="17">
    <location>
        <begin position="359"/>
        <end position="379"/>
    </location>
</feature>
<keyword evidence="11 17" id="KW-1133">Transmembrane helix</keyword>
<geneLocation type="mitochondrion" evidence="21"/>
<feature type="transmembrane region" description="Helical" evidence="17">
    <location>
        <begin position="177"/>
        <end position="199"/>
    </location>
</feature>
<reference evidence="21" key="1">
    <citation type="journal article" date="2019" name="Sci. Rep.">
        <title>The mitochondrial genomes of palaeopteran insects and insights into the early insect relationships.</title>
        <authorList>
            <person name="Song N."/>
            <person name="Li X."/>
            <person name="Yin X."/>
            <person name="Li X."/>
            <person name="Yin J."/>
            <person name="Pan P."/>
        </authorList>
    </citation>
    <scope>NUCLEOTIDE SEQUENCE</scope>
</reference>
<feature type="transmembrane region" description="Helical" evidence="17">
    <location>
        <begin position="420"/>
        <end position="441"/>
    </location>
</feature>
<dbReference type="GO" id="GO:0015990">
    <property type="term" value="P:electron transport coupled proton transport"/>
    <property type="evidence" value="ECO:0007669"/>
    <property type="project" value="TreeGrafter"/>
</dbReference>
<dbReference type="EC" id="7.1.1.2" evidence="3 17"/>
<feature type="transmembrane region" description="Helical" evidence="17">
    <location>
        <begin position="545"/>
        <end position="567"/>
    </location>
</feature>
<evidence type="ECO:0000256" key="12">
    <source>
        <dbReference type="ARBA" id="ARBA00023027"/>
    </source>
</evidence>
<protein>
    <recommendedName>
        <fullName evidence="4 17">NADH-ubiquinone oxidoreductase chain 5</fullName>
        <ecNumber evidence="3 17">7.1.1.2</ecNumber>
    </recommendedName>
</protein>
<dbReference type="GO" id="GO:0005743">
    <property type="term" value="C:mitochondrial inner membrane"/>
    <property type="evidence" value="ECO:0007669"/>
    <property type="project" value="UniProtKB-SubCell"/>
</dbReference>
<evidence type="ECO:0000256" key="15">
    <source>
        <dbReference type="ARBA" id="ARBA00023136"/>
    </source>
</evidence>
<evidence type="ECO:0000256" key="4">
    <source>
        <dbReference type="ARBA" id="ARBA00021096"/>
    </source>
</evidence>
<sequence>MVSSVVLFFFSLFCFIFGLYFSLYNVCYFIDWEVLSLNSSSIVMTFMFDWICLTFMSLVLFISSMVIFYSAGYMEGDLFIVRFVFLVLLFVMSMILLIISPNMISILLGWDGLGLISYLLVIYYQNFKSFSAGMLTVMSNRLGDVAFLIGIAWMLNFGSWNYVFYVDFLSNSLELEVISFLMILAAMTKSAQIPFSAWLPAAMAAPTPVSALVHSSTLVTAGVYLMIRFNSLILSTGYSSYLLLIGGMTMFMSGLGANFEFDLKKIIALSTLSQLGLMMSVLSMGFPDLAFFHLLTHALFKALLFMCAGVIIHNLGDCQDIRYMGGLVNYLPLTSSCFCISNLALCGMPFLAGFYSKDLILEIVSMSFINFVAFILYFVSTGLTACYTIRLLYIVVFGDPILFPSLSVMDESWFMLKGMLGMMFMAVLGGSLISWFIFPIPSMVCLPLFLKTLAFSVTIVGAGIGYLFLGVNYNFNMISMHFILPSYFVGNMWFMPFISTKGTVLPFLSSGSLMIKSFDHGWCEILSGQGIFDFVKRGSLFSHMFHFNLIKTYLMSFIFFFIILLMLF</sequence>
<dbReference type="InterPro" id="IPR003945">
    <property type="entry name" value="NU5C-like"/>
</dbReference>
<keyword evidence="15 17" id="KW-0472">Membrane</keyword>
<feature type="domain" description="NADH dehydrogenase subunit 5 C-terminal" evidence="20">
    <location>
        <begin position="387"/>
        <end position="568"/>
    </location>
</feature>
<accession>A0A6C0R1P0</accession>
<evidence type="ECO:0000256" key="1">
    <source>
        <dbReference type="ARBA" id="ARBA00003257"/>
    </source>
</evidence>
<evidence type="ECO:0000256" key="5">
    <source>
        <dbReference type="ARBA" id="ARBA00022448"/>
    </source>
</evidence>
<feature type="transmembrane region" description="Helical" evidence="17">
    <location>
        <begin position="298"/>
        <end position="316"/>
    </location>
</feature>
<feature type="transmembrane region" description="Helical" evidence="17">
    <location>
        <begin position="6"/>
        <end position="30"/>
    </location>
</feature>
<evidence type="ECO:0000256" key="14">
    <source>
        <dbReference type="ARBA" id="ARBA00023128"/>
    </source>
</evidence>
<dbReference type="Pfam" id="PF06455">
    <property type="entry name" value="NADH5_C"/>
    <property type="match status" value="1"/>
</dbReference>
<keyword evidence="12 17" id="KW-0520">NAD</keyword>
<feature type="transmembrane region" description="Helical" evidence="17">
    <location>
        <begin position="211"/>
        <end position="229"/>
    </location>
</feature>
<evidence type="ECO:0000313" key="21">
    <source>
        <dbReference type="EMBL" id="QHZ87425.1"/>
    </source>
</evidence>
<evidence type="ECO:0000256" key="16">
    <source>
        <dbReference type="ARBA" id="ARBA00049551"/>
    </source>
</evidence>
<feature type="transmembrane region" description="Helical" evidence="17">
    <location>
        <begin position="453"/>
        <end position="475"/>
    </location>
</feature>
<name>A0A6C0R1P0_9ODON</name>
<evidence type="ECO:0000256" key="7">
    <source>
        <dbReference type="ARBA" id="ARBA00022692"/>
    </source>
</evidence>
<dbReference type="Pfam" id="PF00361">
    <property type="entry name" value="Proton_antipo_M"/>
    <property type="match status" value="1"/>
</dbReference>
<evidence type="ECO:0000256" key="11">
    <source>
        <dbReference type="ARBA" id="ARBA00022989"/>
    </source>
</evidence>
<evidence type="ECO:0000256" key="2">
    <source>
        <dbReference type="ARBA" id="ARBA00004448"/>
    </source>
</evidence>
<gene>
    <name evidence="21" type="primary">nad5</name>
</gene>
<dbReference type="PRINTS" id="PR01434">
    <property type="entry name" value="NADHDHGNASE5"/>
</dbReference>
<keyword evidence="7 17" id="KW-0812">Transmembrane</keyword>
<dbReference type="GO" id="GO:0003954">
    <property type="term" value="F:NADH dehydrogenase activity"/>
    <property type="evidence" value="ECO:0007669"/>
    <property type="project" value="TreeGrafter"/>
</dbReference>
<feature type="transmembrane region" description="Helical" evidence="17">
    <location>
        <begin position="106"/>
        <end position="125"/>
    </location>
</feature>
<dbReference type="AlphaFoldDB" id="A0A6C0R1P0"/>
<proteinExistence type="inferred from homology"/>
<dbReference type="InterPro" id="IPR010934">
    <property type="entry name" value="NADH_DH_su5_C"/>
</dbReference>
<comment type="function">
    <text evidence="1">Core subunit of the mitochondrial membrane respiratory chain NADH dehydrogenase (Complex I) that is believed to belong to the minimal assembly required for catalysis. Complex I functions in the transfer of electrons from NADH to the respiratory chain. The immediate electron acceptor for the enzyme is believed to be ubiquinone.</text>
</comment>
<feature type="transmembrane region" description="Helical" evidence="17">
    <location>
        <begin position="79"/>
        <end position="99"/>
    </location>
</feature>
<feature type="transmembrane region" description="Helical" evidence="17">
    <location>
        <begin position="328"/>
        <end position="352"/>
    </location>
</feature>
<keyword evidence="8" id="KW-0999">Mitochondrion inner membrane</keyword>
<feature type="transmembrane region" description="Helical" evidence="17">
    <location>
        <begin position="42"/>
        <end position="67"/>
    </location>
</feature>
<feature type="transmembrane region" description="Helical" evidence="17">
    <location>
        <begin position="145"/>
        <end position="165"/>
    </location>
</feature>
<feature type="transmembrane region" description="Helical" evidence="17">
    <location>
        <begin position="487"/>
        <end position="508"/>
    </location>
</feature>
<feature type="domain" description="NADH-Ubiquinone oxidoreductase (complex I) chain 5 N-terminal" evidence="19">
    <location>
        <begin position="35"/>
        <end position="83"/>
    </location>
</feature>
<keyword evidence="14 17" id="KW-0496">Mitochondrion</keyword>
<evidence type="ECO:0000256" key="10">
    <source>
        <dbReference type="ARBA" id="ARBA00022982"/>
    </source>
</evidence>
<keyword evidence="13 17" id="KW-0830">Ubiquinone</keyword>
<feature type="transmembrane region" description="Helical" evidence="17">
    <location>
        <begin position="265"/>
        <end position="286"/>
    </location>
</feature>
<keyword evidence="10" id="KW-0249">Electron transport</keyword>
<keyword evidence="9" id="KW-1278">Translocase</keyword>
<feature type="transmembrane region" description="Helical" evidence="17">
    <location>
        <begin position="391"/>
        <end position="408"/>
    </location>
</feature>
<evidence type="ECO:0000256" key="9">
    <source>
        <dbReference type="ARBA" id="ARBA00022967"/>
    </source>
</evidence>
<comment type="catalytic activity">
    <reaction evidence="16 17">
        <text>a ubiquinone + NADH + 5 H(+)(in) = a ubiquinol + NAD(+) + 4 H(+)(out)</text>
        <dbReference type="Rhea" id="RHEA:29091"/>
        <dbReference type="Rhea" id="RHEA-COMP:9565"/>
        <dbReference type="Rhea" id="RHEA-COMP:9566"/>
        <dbReference type="ChEBI" id="CHEBI:15378"/>
        <dbReference type="ChEBI" id="CHEBI:16389"/>
        <dbReference type="ChEBI" id="CHEBI:17976"/>
        <dbReference type="ChEBI" id="CHEBI:57540"/>
        <dbReference type="ChEBI" id="CHEBI:57945"/>
        <dbReference type="EC" id="7.1.1.2"/>
    </reaction>
</comment>
<keyword evidence="6" id="KW-0679">Respiratory chain</keyword>
<evidence type="ECO:0000259" key="18">
    <source>
        <dbReference type="Pfam" id="PF00361"/>
    </source>
</evidence>
<evidence type="ECO:0000256" key="17">
    <source>
        <dbReference type="RuleBase" id="RU003404"/>
    </source>
</evidence>
<comment type="similarity">
    <text evidence="17">Belongs to the complex I subunit 5 family.</text>
</comment>